<accession>A0AAV4M0J4</accession>
<sequence length="234" mass="24991">MRERRIIRSTNVNANLDDDTVHLVKNLGHTSSMIGVRHSVLGSTLSGGHSVADGIREVSRLHQLNVIQPVTRAPAIRKVGAEVAQQSLHTGGLVSCRRQNLREASGSGGHVAVLVGGVDCVQCVYAVHAENFVDVVVLEAFNRYLHNPTDVGVGLVKAGLLLQERANSEDDVGGHENRRVLAAILGGELGELLDELRFQGIIPDNLAILVVNECTVKVDARVSTVAGAQKEILS</sequence>
<organism evidence="1 2">
    <name type="scientific">Babesia caballi</name>
    <dbReference type="NCBI Taxonomy" id="5871"/>
    <lineage>
        <taxon>Eukaryota</taxon>
        <taxon>Sar</taxon>
        <taxon>Alveolata</taxon>
        <taxon>Apicomplexa</taxon>
        <taxon>Aconoidasida</taxon>
        <taxon>Piroplasmida</taxon>
        <taxon>Babesiidae</taxon>
        <taxon>Babesia</taxon>
    </lineage>
</organism>
<dbReference type="RefSeq" id="XP_067717484.1">
    <property type="nucleotide sequence ID" value="XM_067861383.1"/>
</dbReference>
<keyword evidence="1" id="KW-0418">Kinase</keyword>
<dbReference type="GO" id="GO:0016301">
    <property type="term" value="F:kinase activity"/>
    <property type="evidence" value="ECO:0007669"/>
    <property type="project" value="UniProtKB-KW"/>
</dbReference>
<dbReference type="GeneID" id="94196896"/>
<protein>
    <submittedName>
        <fullName evidence="1">RNA degradosome polyphosphate kinase</fullName>
    </submittedName>
</protein>
<keyword evidence="1" id="KW-0808">Transferase</keyword>
<comment type="caution">
    <text evidence="1">The sequence shown here is derived from an EMBL/GenBank/DDBJ whole genome shotgun (WGS) entry which is preliminary data.</text>
</comment>
<reference evidence="1 2" key="1">
    <citation type="submission" date="2021-06" db="EMBL/GenBank/DDBJ databases">
        <title>Genome sequence of Babesia caballi.</title>
        <authorList>
            <person name="Yamagishi J."/>
            <person name="Kidaka T."/>
            <person name="Ochi A."/>
        </authorList>
    </citation>
    <scope>NUCLEOTIDE SEQUENCE [LARGE SCALE GENOMIC DNA]</scope>
    <source>
        <strain evidence="1">USDA-D6B2</strain>
    </source>
</reference>
<gene>
    <name evidence="1" type="ORF">BcabD6B2_48500</name>
</gene>
<evidence type="ECO:0000313" key="1">
    <source>
        <dbReference type="EMBL" id="GIX65415.1"/>
    </source>
</evidence>
<dbReference type="Proteomes" id="UP001497744">
    <property type="component" value="Unassembled WGS sequence"/>
</dbReference>
<dbReference type="EMBL" id="BPLF01000004">
    <property type="protein sequence ID" value="GIX65415.1"/>
    <property type="molecule type" value="Genomic_DNA"/>
</dbReference>
<keyword evidence="2" id="KW-1185">Reference proteome</keyword>
<evidence type="ECO:0000313" key="2">
    <source>
        <dbReference type="Proteomes" id="UP001497744"/>
    </source>
</evidence>
<dbReference type="AlphaFoldDB" id="A0AAV4M0J4"/>
<name>A0AAV4M0J4_BABCB</name>
<proteinExistence type="predicted"/>